<dbReference type="Proteomes" id="UP000177457">
    <property type="component" value="Unassembled WGS sequence"/>
</dbReference>
<comment type="caution">
    <text evidence="3">The sequence shown here is derived from an EMBL/GenBank/DDBJ whole genome shotgun (WGS) entry which is preliminary data.</text>
</comment>
<evidence type="ECO:0000313" key="4">
    <source>
        <dbReference type="Proteomes" id="UP000177457"/>
    </source>
</evidence>
<evidence type="ECO:0000256" key="1">
    <source>
        <dbReference type="ARBA" id="ARBA00044755"/>
    </source>
</evidence>
<feature type="region of interest" description="Disordered" evidence="2">
    <location>
        <begin position="1"/>
        <end position="20"/>
    </location>
</feature>
<comment type="similarity">
    <text evidence="1">Belongs to the bactofilin family.</text>
</comment>
<proteinExistence type="inferred from homology"/>
<reference evidence="3 4" key="1">
    <citation type="journal article" date="2016" name="Nat. Commun.">
        <title>Thousands of microbial genomes shed light on interconnected biogeochemical processes in an aquifer system.</title>
        <authorList>
            <person name="Anantharaman K."/>
            <person name="Brown C.T."/>
            <person name="Hug L.A."/>
            <person name="Sharon I."/>
            <person name="Castelle C.J."/>
            <person name="Probst A.J."/>
            <person name="Thomas B.C."/>
            <person name="Singh A."/>
            <person name="Wilkins M.J."/>
            <person name="Karaoz U."/>
            <person name="Brodie E.L."/>
            <person name="Williams K.H."/>
            <person name="Hubbard S.S."/>
            <person name="Banfield J.F."/>
        </authorList>
    </citation>
    <scope>NUCLEOTIDE SEQUENCE [LARGE SCALE GENOMIC DNA]</scope>
</reference>
<gene>
    <name evidence="3" type="ORF">A3C90_00780</name>
</gene>
<evidence type="ECO:0008006" key="5">
    <source>
        <dbReference type="Google" id="ProtNLM"/>
    </source>
</evidence>
<evidence type="ECO:0000256" key="2">
    <source>
        <dbReference type="SAM" id="MobiDB-lite"/>
    </source>
</evidence>
<dbReference type="Pfam" id="PF04519">
    <property type="entry name" value="Bactofilin"/>
    <property type="match status" value="1"/>
</dbReference>
<protein>
    <recommendedName>
        <fullName evidence="5">Cell shape determination protein CcmA</fullName>
    </recommendedName>
</protein>
<dbReference type="PANTHER" id="PTHR35024">
    <property type="entry name" value="HYPOTHETICAL CYTOSOLIC PROTEIN"/>
    <property type="match status" value="1"/>
</dbReference>
<dbReference type="AlphaFoldDB" id="A0A1F6MQ87"/>
<dbReference type="PANTHER" id="PTHR35024:SF4">
    <property type="entry name" value="POLYMER-FORMING CYTOSKELETAL PROTEIN"/>
    <property type="match status" value="1"/>
</dbReference>
<evidence type="ECO:0000313" key="3">
    <source>
        <dbReference type="EMBL" id="OGH73834.1"/>
    </source>
</evidence>
<name>A0A1F6MQ87_9BACT</name>
<dbReference type="STRING" id="1798683.A3C90_00780"/>
<accession>A0A1F6MQ87</accession>
<organism evidence="3 4">
    <name type="scientific">Candidatus Magasanikbacteria bacterium RIFCSPHIGHO2_02_FULL_51_14</name>
    <dbReference type="NCBI Taxonomy" id="1798683"/>
    <lineage>
        <taxon>Bacteria</taxon>
        <taxon>Candidatus Magasanikiibacteriota</taxon>
    </lineage>
</organism>
<dbReference type="InterPro" id="IPR007607">
    <property type="entry name" value="BacA/B"/>
</dbReference>
<dbReference type="EMBL" id="MFQE01000013">
    <property type="protein sequence ID" value="OGH73834.1"/>
    <property type="molecule type" value="Genomic_DNA"/>
</dbReference>
<sequence length="158" mass="16798">MFQKPSPVISLSHTEERKDTVHDDVETVVGPSVSVEGDFSSEGNIVVKGSVSGNVKTSKLLTVEKGAKILANVKAGSALISGQVRGGMRVNDRLELTETAQVEGDVSCKILVVAAGALVHGKVMMKGITIEAPKTEKKSFIGRSKEKPLTDLEEEKII</sequence>